<dbReference type="NCBIfam" id="TIGR01720">
    <property type="entry name" value="NRPS-para261"/>
    <property type="match status" value="1"/>
</dbReference>
<organism evidence="7">
    <name type="scientific">Pseudomonas aeruginosa</name>
    <dbReference type="NCBI Taxonomy" id="287"/>
    <lineage>
        <taxon>Bacteria</taxon>
        <taxon>Pseudomonadati</taxon>
        <taxon>Pseudomonadota</taxon>
        <taxon>Gammaproteobacteria</taxon>
        <taxon>Pseudomonadales</taxon>
        <taxon>Pseudomonadaceae</taxon>
        <taxon>Pseudomonas</taxon>
    </lineage>
</organism>
<keyword evidence="3" id="KW-0596">Phosphopantetheine</keyword>
<dbReference type="InterPro" id="IPR010060">
    <property type="entry name" value="NRPS_synth"/>
</dbReference>
<dbReference type="CDD" id="cd19531">
    <property type="entry name" value="LCL_NRPS-like"/>
    <property type="match status" value="2"/>
</dbReference>
<sequence length="3680" mass="410773">MNAEIALKLARRFIELPQDKRPLFLDGLREEGVEFSLLPIPDGVVSEDRDELSYAQRRMWFLWQLDPQGAAYNLPMAVRLSGPLDRAAFEAAFASLVQRHETLRTVFPQRADGTPRQAALERPVPIDFEDLSLLPEAERETCLRETAQAESLRPFDLCEGPLLRVRLIRLGEEQHVLLLTLHHIVSDGWSMNVLIEEFSRFYKACMDNSEAGLPPLPIQYSDYALWQRSWMEAGEQERQLAYWRERLGDQHPLLELPTDHPRPAQASYRGTRYEFEIDPALVQALRASARSQGLTLFMLLLGGFNILLQRYSGQSDLRVGVPIANRNRAEVEGLIGLFVNTQVLRSVVEGQATVASLLASLKDSVLGAQAHQELPFERLVEAFKIERSLSHSPLFQVMYNHQPQVADIGSLDDVAGLRFAPLDWKSRTTQFDLSLDTYEKGGRLHAALTYATDLFEAETIERMARHWQNLLRAMLVAPAARIDTLPMLEADERRQMLETWNATAANYPLETCVHRLFEHQVQRSPEAPALVFGEQRLSYGELNRRANRLAHALIARGVGAESLIGVAMERSVELVIALMGILKAGGAYVPLDPEYPQERLSYMLEDSGVRLLLTQAHLLDGLPVSAEVQPLMLAADSEWLEGFDASDPEVAVTGENLAYVIYTSGSTGRPKGAGNRHSALTNRLCWMQDAYQLDGSDAVMQKTPFSFDVSVWEFFWPLMVGARLVLAQPGDHRDPSRLMDLIGRESISTLHFVPSMLQAFLQAPGVSACTSLKRIVCSGEALPVDAQQRVLAELPGVRLYNLYGPTEAAIDVTHWDCREEGRDTVPIGRPIANLRCYVLDDALEPVPVGALGELYLAGAGLARGYHLRPALSAERFLADPFATGERMYRTGDLARYRADGVIEYAGRIDHQVKLRGLRIELGEIETRLLEHHAVREAAVLVVDGKQLVGYVTLAAEPDEWRGMLSAHLAESLPEYMVPMQWVALERMPLSPNGKLDRKALPRPDATLGQVVYSMPRSPAERCLAEIWEALLGIERVGLDDNFFALGGDSIVSIQMVGRARQAGFGLSPRDLFQHQTIRGLAQVAVPCDSAVIQAPVGGEVALTPVQHWFFGLDIPNRRHWNQSLLLKARESVDGERLEQALLALIRQHDALRLRFHEEEGCWRQEYSGEVESPLWRRQVASVEELSALCEEAQRSLDLSTGPLLRALLVELPEGEQRLLLVIHHLVVDGVSWRILLEDLQQFYQSSDSPAVLRTHSYQAWSAHLREVAGKRHDELAFWQTHLDGAPADLPCQNPHAPLENRHARKLALTLDAEATRRLLQEAPAAYRTQVIDLLLTALARVVCNWSGHESLLLQLEGHGREELGGELDLSRTVGWFTSLYPVHLHPAVEPGAAIKSVKEQLRSIPDRGIGYGLLRYLADPACGEVLARSPQPRITFNYLGQFDHQFADEALWVPAAERSGSAQDERAPLANWLSVEGQVYQGQLGLTWTFSPDMFSDETVQELVDAFAADLNGLIEHCCDPASGGVTPSDFPLAGLDQAQLDALSLPYGEIEDIYPLTPMQEGLLLHTLMEPNSGIYFMQDRYVIDSDIDMPRFEAAWREVARRHDALRASFHVDDSGQMRQIIHREAKLKVFFDDWSGRPEEEHEEALAELLAEDRRRGFDLLRTPPFFLRVIRRAPGRHWFVLSNHHILIDAWCRSLLLQDFFLLYSRKQVLPPAPRYRDFIEWLQTQGERAALEAWRKELEGFEQPTPLPFDRPVHRQGGTSIIGDRYANLAPEQGRRLRELAQQHHLTVNTLAQAAWALVLRRYSGLHDVLFGVTVAGRPVSRPEMQNTVGLFINSIALRVRLPGGDSRLTVREWLQGLFQQNLELREHEHLSLVQIQACSALEKGQRMFDSLFVYENAPVESKLFSSAEELQARSDTARTHTNYPLTVVVYPGDDLGLHLSYDERYFDEETVDRLLTDFKRLLLAIGDGFHDAFTELPLVPEEEYAALLPSPAGRRAYPFDEGYVRLFEAQVDRLGERVAATCRDRAWSYRQLDAEANRVAWGLLEAGVERDRAVALLADRGLELMAMMIGTFKAGAAYLPLDPSLPRSRLVNLLKLGGVPALVVGEGHQALARELLEELPEESRPALLDWAAQQGQGKCEQRPGIVAPTNGLAYVIYTSGSTGHPKGVMVEQAGMLNNQLSKVPLLALDENDVIAQTASQSFDISVWQFLAAPLFGAQVDILPNDIAHDPLALSRRVRERGITVLELVPSLIQEVLDDPQETLPGLRWMLSTGEALSPELARRWLTRYPQVGLMNAYGPAECSDDVSFFRVDTQSTGGTYLPIGQATDNNHLQVLDDDLLPVPLGGIGELYVSGTGVGRGYLADPGRTALAFLPDPYAQVPGSRIYRTGDLACRGKGDQLEYVGRIDHQVKVRGFRIELGEIESRLLELPIVREAVVLAQDGPTGKSLAAYLVPAESDTPLVALRDECRAALKGQLPEYMLPSLWRSLDSLPLNPNGKIDRKALPPIEDSQDQSHFVAPHEGLERSLAEIWAEVLKVERVGRDDNFFELGGHSLLVTQVLSRIRRRLGLELPLAALFEHANLADFAAYAKSAGGTLQTPLRRMDRGAASPLSYAQQRQWFLWQLEPDSAAYHIPAALRLCGELDVEALKRSFAALVERHEGLRTTFRQEGGETLQVVHDRLPLEIREQSLGVADEAALMARIEEEVRVPFDLERGPLLRVLLLRLSAEEQVLVVTLHHIVSDGWSTPIMVEELMQFYAGYREGRAVELEPLPIQYADYALWQRSWMEAGERERQLAYWRQQLGGEQPVLELPTDRPRPSVQSPVGDSLQVELGEDLGRSLKQLAQQQGVTLFMLLLASFQTLLHRYSGQPEIRVGVPIANRTRVETERLIGFFVNTQVLKADFDLETRFDVLLQQVKRTALEAQAHQDLPFEQLVEALQPQRSLSHSPLFQVMYNHQNAGQGKALELPGLRVEALERASATAQFDLTLDTYESGDALSASLIYATSLFERSTVERLAAHWRNLLEAICREPARRVGELPLLDRSERDLLLARWDQTGEDYPSRPFVHQLVAEQARRAPEAIAVLFGEQRLSYGELDSQANRLAQRLVELGVGPEVRVAIAMRRSAEIMVAFLAVLKAGGAYVPLDIAYPAERLRYMLEDCGAALVLTQRDVLERLPLPAGLASLAVDDPGEWQDRPEGAPEVDLAEENLAYVIYTSGSTGLPKGVAVSHGPLVSHIRATGERYETSPADCELHFMSFAFDGAHEGWMHPLINGARVLVRDDSIWLPEETYAQMHRHGVTIGVFPPVYLQQLAEHAERDGNPPPVRVYCFGGDAVPQASYELAWESLRPDYLFNGYGPTETVVTPLLWKARPQDPCGAAYAPIGTLLGRRRAYVLGADLDLLPLGLAGELYLGGEGVARGYLDRPALTAERFVPDPYGNGERVYRSGDLTRARADGLVDYLGRVDHQVKIRGFRIELGEIEARLLEQECVREAVVLARDGANGKQLVGYVVPQDVGALEGEKRGALREVLKSALKASLPEYMVPTQWVFLAALPLTPNGKLDRKALPAPDASDSQQQYVAPATELERTLAAIWADVLKLERVGMADNFFELGGHSLLATQVTARIHAELDMNAPLVLLFQAETLQAYATSLEGYKPTDAADFDELREFMSELEAV</sequence>
<dbReference type="GO" id="GO:0031177">
    <property type="term" value="F:phosphopantetheine binding"/>
    <property type="evidence" value="ECO:0007669"/>
    <property type="project" value="InterPro"/>
</dbReference>
<feature type="domain" description="Carrier" evidence="6">
    <location>
        <begin position="1014"/>
        <end position="1088"/>
    </location>
</feature>
<dbReference type="EMBL" id="AY765261">
    <property type="protein sequence ID" value="AAX16327.1"/>
    <property type="molecule type" value="Genomic_DNA"/>
</dbReference>
<dbReference type="InterPro" id="IPR020806">
    <property type="entry name" value="PKS_PP-bd"/>
</dbReference>
<protein>
    <submittedName>
        <fullName evidence="7">PvdI(3)</fullName>
    </submittedName>
</protein>
<dbReference type="InterPro" id="IPR001242">
    <property type="entry name" value="Condensation_dom"/>
</dbReference>
<dbReference type="InterPro" id="IPR025110">
    <property type="entry name" value="AMP-bd_C"/>
</dbReference>
<dbReference type="Pfam" id="PF00550">
    <property type="entry name" value="PP-binding"/>
    <property type="match status" value="3"/>
</dbReference>
<feature type="domain" description="Carrier" evidence="6">
    <location>
        <begin position="3585"/>
        <end position="3660"/>
    </location>
</feature>
<comment type="cofactor">
    <cofactor evidence="1">
        <name>pantetheine 4'-phosphate</name>
        <dbReference type="ChEBI" id="CHEBI:47942"/>
    </cofactor>
</comment>
<dbReference type="NCBIfam" id="TIGR01733">
    <property type="entry name" value="AA-adenyl-dom"/>
    <property type="match status" value="3"/>
</dbReference>
<dbReference type="SUPFAM" id="SSF47336">
    <property type="entry name" value="ACP-like"/>
    <property type="match status" value="3"/>
</dbReference>
<dbReference type="GO" id="GO:0016874">
    <property type="term" value="F:ligase activity"/>
    <property type="evidence" value="ECO:0007669"/>
    <property type="project" value="UniProtKB-KW"/>
</dbReference>
<dbReference type="FunFam" id="2.30.38.10:FF:000001">
    <property type="entry name" value="Non-ribosomal peptide synthetase PvdI"/>
    <property type="match status" value="1"/>
</dbReference>
<dbReference type="InterPro" id="IPR009081">
    <property type="entry name" value="PP-bd_ACP"/>
</dbReference>
<keyword evidence="4" id="KW-0597">Phosphoprotein</keyword>
<name>Q5DIS7_PSEAI</name>
<dbReference type="CDD" id="cd19534">
    <property type="entry name" value="E_NRPS"/>
    <property type="match status" value="1"/>
</dbReference>
<evidence type="ECO:0000313" key="7">
    <source>
        <dbReference type="EMBL" id="AAX16327.1"/>
    </source>
</evidence>
<evidence type="ECO:0000256" key="3">
    <source>
        <dbReference type="ARBA" id="ARBA00022450"/>
    </source>
</evidence>
<dbReference type="InterPro" id="IPR006162">
    <property type="entry name" value="Ppantetheine_attach_site"/>
</dbReference>
<dbReference type="FunFam" id="3.30.559.10:FF:000012">
    <property type="entry name" value="Non-ribosomal peptide synthetase"/>
    <property type="match status" value="2"/>
</dbReference>
<dbReference type="NCBIfam" id="NF003417">
    <property type="entry name" value="PRK04813.1"/>
    <property type="match status" value="3"/>
</dbReference>
<reference evidence="7" key="1">
    <citation type="journal article" date="2005" name="J. Bacteriol.">
        <title>Evidence for diversifying selection at the pyoverdine locus of Pseudomonas aeruginosa.</title>
        <authorList>
            <person name="Smith E.E."/>
            <person name="Sims E.H."/>
            <person name="Spencer D.H."/>
            <person name="Kaul R."/>
            <person name="Olson M.V."/>
        </authorList>
    </citation>
    <scope>NUCLEOTIDE SEQUENCE</scope>
    <source>
        <strain evidence="7">206-12</strain>
    </source>
</reference>
<dbReference type="Pfam" id="PF00501">
    <property type="entry name" value="AMP-binding"/>
    <property type="match status" value="3"/>
</dbReference>
<dbReference type="GO" id="GO:0043041">
    <property type="term" value="P:amino acid activation for nonribosomal peptide biosynthetic process"/>
    <property type="evidence" value="ECO:0007669"/>
    <property type="project" value="UniProtKB-ARBA"/>
</dbReference>
<dbReference type="FunFam" id="3.40.50.12780:FF:000012">
    <property type="entry name" value="Non-ribosomal peptide synthetase"/>
    <property type="match status" value="1"/>
</dbReference>
<dbReference type="Gene3D" id="1.10.1200.10">
    <property type="entry name" value="ACP-like"/>
    <property type="match status" value="3"/>
</dbReference>
<dbReference type="Gene3D" id="3.40.50.12780">
    <property type="entry name" value="N-terminal domain of ligase-like"/>
    <property type="match status" value="1"/>
</dbReference>
<dbReference type="SMART" id="SM00823">
    <property type="entry name" value="PKS_PP"/>
    <property type="match status" value="3"/>
</dbReference>
<dbReference type="InterPro" id="IPR045851">
    <property type="entry name" value="AMP-bd_C_sf"/>
</dbReference>
<gene>
    <name evidence="7" type="primary">pvdI</name>
</gene>
<evidence type="ECO:0000259" key="6">
    <source>
        <dbReference type="PROSITE" id="PS50075"/>
    </source>
</evidence>
<dbReference type="FunFam" id="3.30.559.30:FF:000001">
    <property type="entry name" value="Non-ribosomal peptide synthetase"/>
    <property type="match status" value="1"/>
</dbReference>
<dbReference type="Gene3D" id="3.30.559.10">
    <property type="entry name" value="Chloramphenicol acetyltransferase-like domain"/>
    <property type="match status" value="4"/>
</dbReference>
<dbReference type="InterPro" id="IPR010071">
    <property type="entry name" value="AA_adenyl_dom"/>
</dbReference>
<dbReference type="SUPFAM" id="SSF56801">
    <property type="entry name" value="Acetyl-CoA synthetase-like"/>
    <property type="match status" value="3"/>
</dbReference>
<dbReference type="InterPro" id="IPR020845">
    <property type="entry name" value="AMP-binding_CS"/>
</dbReference>
<dbReference type="PROSITE" id="PS00012">
    <property type="entry name" value="PHOSPHOPANTETHEINE"/>
    <property type="match status" value="3"/>
</dbReference>
<dbReference type="Pfam" id="PF13193">
    <property type="entry name" value="AMP-binding_C"/>
    <property type="match status" value="3"/>
</dbReference>
<accession>Q5DIS7</accession>
<dbReference type="FunFam" id="3.40.50.980:FF:000001">
    <property type="entry name" value="Non-ribosomal peptide synthetase"/>
    <property type="match status" value="2"/>
</dbReference>
<dbReference type="PANTHER" id="PTHR45398:SF1">
    <property type="entry name" value="ENZYME, PUTATIVE (JCVI)-RELATED"/>
    <property type="match status" value="1"/>
</dbReference>
<keyword evidence="5" id="KW-0436">Ligase</keyword>
<dbReference type="PANTHER" id="PTHR45398">
    <property type="match status" value="1"/>
</dbReference>
<dbReference type="CDD" id="cd05930">
    <property type="entry name" value="A_NRPS"/>
    <property type="match status" value="1"/>
</dbReference>
<dbReference type="InterPro" id="IPR000873">
    <property type="entry name" value="AMP-dep_synth/lig_dom"/>
</dbReference>
<evidence type="ECO:0000256" key="2">
    <source>
        <dbReference type="ARBA" id="ARBA00006432"/>
    </source>
</evidence>
<dbReference type="CDD" id="cd19543">
    <property type="entry name" value="DCL_NRPS"/>
    <property type="match status" value="1"/>
</dbReference>
<dbReference type="InterPro" id="IPR036736">
    <property type="entry name" value="ACP-like_sf"/>
</dbReference>
<dbReference type="GO" id="GO:0044550">
    <property type="term" value="P:secondary metabolite biosynthetic process"/>
    <property type="evidence" value="ECO:0007669"/>
    <property type="project" value="UniProtKB-ARBA"/>
</dbReference>
<dbReference type="InterPro" id="IPR023213">
    <property type="entry name" value="CAT-like_dom_sf"/>
</dbReference>
<feature type="domain" description="Carrier" evidence="6">
    <location>
        <begin position="2524"/>
        <end position="2599"/>
    </location>
</feature>
<dbReference type="FunFam" id="1.10.1200.10:FF:000005">
    <property type="entry name" value="Nonribosomal peptide synthetase 1"/>
    <property type="match status" value="3"/>
</dbReference>
<dbReference type="CDD" id="cd17646">
    <property type="entry name" value="A_NRPS_AB3403-like"/>
    <property type="match status" value="1"/>
</dbReference>
<dbReference type="Gene3D" id="3.30.300.30">
    <property type="match status" value="3"/>
</dbReference>
<evidence type="ECO:0000256" key="1">
    <source>
        <dbReference type="ARBA" id="ARBA00001957"/>
    </source>
</evidence>
<dbReference type="CDD" id="cd17649">
    <property type="entry name" value="A_NRPS_PvdJ-like"/>
    <property type="match status" value="1"/>
</dbReference>
<dbReference type="PROSITE" id="PS00455">
    <property type="entry name" value="AMP_BINDING"/>
    <property type="match status" value="3"/>
</dbReference>
<dbReference type="Pfam" id="PF00668">
    <property type="entry name" value="Condensation"/>
    <property type="match status" value="4"/>
</dbReference>
<dbReference type="FunFam" id="3.30.300.30:FF:000010">
    <property type="entry name" value="Enterobactin synthetase component F"/>
    <property type="match status" value="3"/>
</dbReference>
<dbReference type="Gene3D" id="3.30.559.30">
    <property type="entry name" value="Nonribosomal peptide synthetase, condensation domain"/>
    <property type="match status" value="4"/>
</dbReference>
<proteinExistence type="inferred from homology"/>
<dbReference type="NCBIfam" id="NF004282">
    <property type="entry name" value="PRK05691.1"/>
    <property type="match status" value="5"/>
</dbReference>
<dbReference type="PROSITE" id="PS50075">
    <property type="entry name" value="CARRIER"/>
    <property type="match status" value="3"/>
</dbReference>
<evidence type="ECO:0000256" key="5">
    <source>
        <dbReference type="ARBA" id="ARBA00022598"/>
    </source>
</evidence>
<dbReference type="InterPro" id="IPR042099">
    <property type="entry name" value="ANL_N_sf"/>
</dbReference>
<dbReference type="FunFam" id="3.40.50.980:FF:000002">
    <property type="entry name" value="Enterobactin synthetase component F"/>
    <property type="match status" value="1"/>
</dbReference>
<comment type="similarity">
    <text evidence="2">Belongs to the ATP-dependent AMP-binding enzyme family.</text>
</comment>
<dbReference type="Gene3D" id="2.30.38.10">
    <property type="entry name" value="Luciferase, Domain 3"/>
    <property type="match status" value="2"/>
</dbReference>
<dbReference type="Gene3D" id="3.40.50.980">
    <property type="match status" value="4"/>
</dbReference>
<dbReference type="SUPFAM" id="SSF52777">
    <property type="entry name" value="CoA-dependent acyltransferases"/>
    <property type="match status" value="8"/>
</dbReference>
<evidence type="ECO:0000256" key="4">
    <source>
        <dbReference type="ARBA" id="ARBA00022553"/>
    </source>
</evidence>